<sequence length="99" mass="11705">MQNCHKIAKERLIQFKENQREKTKANPVKFKVNDLVLLRIEARHKLEPLWKGPYEVKMMKEPNAIIQEVGKRKHQEVHTNRLKPYFSSVSGNETKHEGT</sequence>
<evidence type="ECO:0000313" key="4">
    <source>
        <dbReference type="Proteomes" id="UP001378592"/>
    </source>
</evidence>
<accession>A0AAN9W0D7</accession>
<name>A0AAN9W0D7_9ORTH</name>
<organism evidence="2 4">
    <name type="scientific">Gryllus longicercus</name>
    <dbReference type="NCBI Taxonomy" id="2509291"/>
    <lineage>
        <taxon>Eukaryota</taxon>
        <taxon>Metazoa</taxon>
        <taxon>Ecdysozoa</taxon>
        <taxon>Arthropoda</taxon>
        <taxon>Hexapoda</taxon>
        <taxon>Insecta</taxon>
        <taxon>Pterygota</taxon>
        <taxon>Neoptera</taxon>
        <taxon>Polyneoptera</taxon>
        <taxon>Orthoptera</taxon>
        <taxon>Ensifera</taxon>
        <taxon>Gryllidea</taxon>
        <taxon>Grylloidea</taxon>
        <taxon>Gryllidae</taxon>
        <taxon>Gryllinae</taxon>
        <taxon>Gryllus</taxon>
    </lineage>
</organism>
<proteinExistence type="predicted"/>
<dbReference type="EMBL" id="JAZDUA010000041">
    <property type="protein sequence ID" value="KAK7871336.1"/>
    <property type="molecule type" value="Genomic_DNA"/>
</dbReference>
<evidence type="ECO:0000256" key="1">
    <source>
        <dbReference type="SAM" id="MobiDB-lite"/>
    </source>
</evidence>
<gene>
    <name evidence="3" type="ORF">R5R35_007596</name>
    <name evidence="2" type="ORF">R5R35_008030</name>
</gene>
<protein>
    <submittedName>
        <fullName evidence="2">Uncharacterized protein</fullName>
    </submittedName>
</protein>
<dbReference type="AlphaFoldDB" id="A0AAN9W0D7"/>
<reference evidence="2 4" key="1">
    <citation type="submission" date="2024-03" db="EMBL/GenBank/DDBJ databases">
        <title>The genome assembly and annotation of the cricket Gryllus longicercus Weissman &amp; Gray.</title>
        <authorList>
            <person name="Szrajer S."/>
            <person name="Gray D."/>
            <person name="Ylla G."/>
        </authorList>
    </citation>
    <scope>NUCLEOTIDE SEQUENCE [LARGE SCALE GENOMIC DNA]</scope>
    <source>
        <strain evidence="2">DAG 2021-001</strain>
        <tissue evidence="2">Whole body minus gut</tissue>
    </source>
</reference>
<dbReference type="Gene3D" id="2.30.30.850">
    <property type="match status" value="1"/>
</dbReference>
<evidence type="ECO:0000313" key="2">
    <source>
        <dbReference type="EMBL" id="KAK7869807.1"/>
    </source>
</evidence>
<keyword evidence="4" id="KW-1185">Reference proteome</keyword>
<comment type="caution">
    <text evidence="2">The sequence shown here is derived from an EMBL/GenBank/DDBJ whole genome shotgun (WGS) entry which is preliminary data.</text>
</comment>
<evidence type="ECO:0000313" key="3">
    <source>
        <dbReference type="EMBL" id="KAK7871336.1"/>
    </source>
</evidence>
<dbReference type="Proteomes" id="UP001378592">
    <property type="component" value="Unassembled WGS sequence"/>
</dbReference>
<feature type="region of interest" description="Disordered" evidence="1">
    <location>
        <begin position="69"/>
        <end position="99"/>
    </location>
</feature>
<dbReference type="EMBL" id="JAZDUA010000068">
    <property type="protein sequence ID" value="KAK7869807.1"/>
    <property type="molecule type" value="Genomic_DNA"/>
</dbReference>